<dbReference type="Pfam" id="PF02583">
    <property type="entry name" value="Trns_repr_metal"/>
    <property type="match status" value="1"/>
</dbReference>
<dbReference type="InterPro" id="IPR003735">
    <property type="entry name" value="Metal_Tscrpt_repr"/>
</dbReference>
<sequence>MDGAAHSAGRDAAPQVDGGSSPDRAPTSAEAGGCACARHKATPRSEELQADLTRRLNRAIGQLGGVKAMLDDNRYCGDVLIQLAAAQSAIRSVSERLLQNHLETCVVEQIQQGNTEVVEEVLSLIRRHQRS</sequence>
<evidence type="ECO:0000256" key="2">
    <source>
        <dbReference type="ARBA" id="ARBA00023008"/>
    </source>
</evidence>
<organism evidence="4 5">
    <name type="scientific">Berryella wangjianweii</name>
    <dbReference type="NCBI Taxonomy" id="2734634"/>
    <lineage>
        <taxon>Bacteria</taxon>
        <taxon>Bacillati</taxon>
        <taxon>Actinomycetota</taxon>
        <taxon>Coriobacteriia</taxon>
        <taxon>Eggerthellales</taxon>
        <taxon>Eggerthellaceae</taxon>
        <taxon>Berryella</taxon>
    </lineage>
</organism>
<evidence type="ECO:0000313" key="5">
    <source>
        <dbReference type="Proteomes" id="UP000503297"/>
    </source>
</evidence>
<protein>
    <submittedName>
        <fullName evidence="4">Metal-sensing transcriptional repressor</fullName>
    </submittedName>
</protein>
<dbReference type="CDD" id="cd10156">
    <property type="entry name" value="FpFrmR-Cterm-like_DUF156"/>
    <property type="match status" value="1"/>
</dbReference>
<dbReference type="AlphaFoldDB" id="A0A6M8J2W9"/>
<dbReference type="EMBL" id="CP053716">
    <property type="protein sequence ID" value="QKF07967.1"/>
    <property type="molecule type" value="Genomic_DNA"/>
</dbReference>
<dbReference type="PANTHER" id="PTHR33677:SF3">
    <property type="entry name" value="COPPER-SENSING TRANSCRIPTIONAL REPRESSOR RICR"/>
    <property type="match status" value="1"/>
</dbReference>
<evidence type="ECO:0000256" key="1">
    <source>
        <dbReference type="ARBA" id="ARBA00005428"/>
    </source>
</evidence>
<dbReference type="Proteomes" id="UP000503297">
    <property type="component" value="Chromosome"/>
</dbReference>
<dbReference type="GO" id="GO:0003677">
    <property type="term" value="F:DNA binding"/>
    <property type="evidence" value="ECO:0007669"/>
    <property type="project" value="InterPro"/>
</dbReference>
<dbReference type="InterPro" id="IPR038390">
    <property type="entry name" value="Metal_Tscrpt_repr_sf"/>
</dbReference>
<evidence type="ECO:0000256" key="3">
    <source>
        <dbReference type="SAM" id="MobiDB-lite"/>
    </source>
</evidence>
<proteinExistence type="inferred from homology"/>
<dbReference type="KEGG" id="bwa:HLV38_01485"/>
<dbReference type="GO" id="GO:0046872">
    <property type="term" value="F:metal ion binding"/>
    <property type="evidence" value="ECO:0007669"/>
    <property type="project" value="InterPro"/>
</dbReference>
<keyword evidence="2" id="KW-0186">Copper</keyword>
<dbReference type="Gene3D" id="1.20.58.1000">
    <property type="entry name" value="Metal-sensitive repressor, helix protomer"/>
    <property type="match status" value="1"/>
</dbReference>
<name>A0A6M8J2W9_9ACTN</name>
<comment type="similarity">
    <text evidence="1">Belongs to the CsoR family.</text>
</comment>
<keyword evidence="5" id="KW-1185">Reference proteome</keyword>
<accession>A0A6M8J2W9</accession>
<reference evidence="5" key="1">
    <citation type="submission" date="2020-05" db="EMBL/GenBank/DDBJ databases">
        <title>Novel species in genus Nocardioides.</title>
        <authorList>
            <person name="Zhang G."/>
        </authorList>
    </citation>
    <scope>NUCLEOTIDE SEQUENCE [LARGE SCALE GENOMIC DNA]</scope>
    <source>
        <strain evidence="5">zg-1050</strain>
    </source>
</reference>
<feature type="region of interest" description="Disordered" evidence="3">
    <location>
        <begin position="1"/>
        <end position="47"/>
    </location>
</feature>
<evidence type="ECO:0000313" key="4">
    <source>
        <dbReference type="EMBL" id="QKF07967.1"/>
    </source>
</evidence>
<dbReference type="PANTHER" id="PTHR33677">
    <property type="entry name" value="TRANSCRIPTIONAL REPRESSOR FRMR-RELATED"/>
    <property type="match status" value="1"/>
</dbReference>
<dbReference type="GO" id="GO:0045892">
    <property type="term" value="P:negative regulation of DNA-templated transcription"/>
    <property type="evidence" value="ECO:0007669"/>
    <property type="project" value="UniProtKB-ARBA"/>
</dbReference>
<gene>
    <name evidence="4" type="ORF">HLV38_01485</name>
</gene>